<dbReference type="AlphaFoldDB" id="A0AAV3NNH0"/>
<reference evidence="1 2" key="1">
    <citation type="submission" date="2024-01" db="EMBL/GenBank/DDBJ databases">
        <title>The complete chloroplast genome sequence of Lithospermum erythrorhizon: insights into the phylogenetic relationship among Boraginaceae species and the maternal lineages of purple gromwells.</title>
        <authorList>
            <person name="Okada T."/>
            <person name="Watanabe K."/>
        </authorList>
    </citation>
    <scope>NUCLEOTIDE SEQUENCE [LARGE SCALE GENOMIC DNA]</scope>
</reference>
<gene>
    <name evidence="1" type="ORF">LIER_01843</name>
</gene>
<dbReference type="PANTHER" id="PTHR31286:SF179">
    <property type="entry name" value="RNASE H TYPE-1 DOMAIN-CONTAINING PROTEIN"/>
    <property type="match status" value="1"/>
</dbReference>
<protein>
    <recommendedName>
        <fullName evidence="3">DUF4283 domain-containing protein</fullName>
    </recommendedName>
</protein>
<dbReference type="Proteomes" id="UP001454036">
    <property type="component" value="Unassembled WGS sequence"/>
</dbReference>
<comment type="caution">
    <text evidence="1">The sequence shown here is derived from an EMBL/GenBank/DDBJ whole genome shotgun (WGS) entry which is preliminary data.</text>
</comment>
<sequence length="456" mass="51190">MEDYTRLWVRLVWFVKSCPMRIFKWTPDFNPSKESPLTPVWVHFHGLPLYLFEGERLISVANTIGKPLRVDSHNVNRVKLGTASVCVELDVSKPLMHETWISFVDDEDPDIVEGFWQKVEYDSVPSYCSKCFHIGHKVDDYKQDMEKEQRRGPSAPYVHRRRQYKRVVNPAKAFQPNSTLDVTSKVPKVYNKSTRLVAPVKESIPTANAFEKLQELAEVEVSPLEAESFGQKDAHMVEPEQGNVEVVDSKVSERVLGSLLGAETLQLDGVQVLPKDFEDAMGDFCKDFKVRSASSCPKLSKGKEVCIQGCILTDGVIGDGLLLDDSQGGIDGAILSPDATHSNQTQVLKDTAMAPLEAESMLKAVVSDHRQYRHLKLTHLPTAKLYFITAVYAVCNIPERRVMWEALSDLQKCSSLWIVMGDFNALINGDERIGGNAPDPHIYVLFLSVYLGLSFT</sequence>
<evidence type="ECO:0000313" key="2">
    <source>
        <dbReference type="Proteomes" id="UP001454036"/>
    </source>
</evidence>
<dbReference type="EMBL" id="BAABME010000190">
    <property type="protein sequence ID" value="GAA0140513.1"/>
    <property type="molecule type" value="Genomic_DNA"/>
</dbReference>
<keyword evidence="2" id="KW-1185">Reference proteome</keyword>
<evidence type="ECO:0008006" key="3">
    <source>
        <dbReference type="Google" id="ProtNLM"/>
    </source>
</evidence>
<organism evidence="1 2">
    <name type="scientific">Lithospermum erythrorhizon</name>
    <name type="common">Purple gromwell</name>
    <name type="synonym">Lithospermum officinale var. erythrorhizon</name>
    <dbReference type="NCBI Taxonomy" id="34254"/>
    <lineage>
        <taxon>Eukaryota</taxon>
        <taxon>Viridiplantae</taxon>
        <taxon>Streptophyta</taxon>
        <taxon>Embryophyta</taxon>
        <taxon>Tracheophyta</taxon>
        <taxon>Spermatophyta</taxon>
        <taxon>Magnoliopsida</taxon>
        <taxon>eudicotyledons</taxon>
        <taxon>Gunneridae</taxon>
        <taxon>Pentapetalae</taxon>
        <taxon>asterids</taxon>
        <taxon>lamiids</taxon>
        <taxon>Boraginales</taxon>
        <taxon>Boraginaceae</taxon>
        <taxon>Boraginoideae</taxon>
        <taxon>Lithospermeae</taxon>
        <taxon>Lithospermum</taxon>
    </lineage>
</organism>
<dbReference type="InterPro" id="IPR040256">
    <property type="entry name" value="At4g02000-like"/>
</dbReference>
<proteinExistence type="predicted"/>
<dbReference type="PANTHER" id="PTHR31286">
    <property type="entry name" value="GLYCINE-RICH CELL WALL STRUCTURAL PROTEIN 1.8-LIKE"/>
    <property type="match status" value="1"/>
</dbReference>
<name>A0AAV3NNH0_LITER</name>
<evidence type="ECO:0000313" key="1">
    <source>
        <dbReference type="EMBL" id="GAA0140513.1"/>
    </source>
</evidence>
<accession>A0AAV3NNH0</accession>